<organism evidence="8 9">
    <name type="scientific">Niveibacterium umoris</name>
    <dbReference type="NCBI Taxonomy" id="1193620"/>
    <lineage>
        <taxon>Bacteria</taxon>
        <taxon>Pseudomonadati</taxon>
        <taxon>Pseudomonadota</taxon>
        <taxon>Betaproteobacteria</taxon>
        <taxon>Rhodocyclales</taxon>
        <taxon>Rhodocyclaceae</taxon>
        <taxon>Niveibacterium</taxon>
    </lineage>
</organism>
<dbReference type="GO" id="GO:0045493">
    <property type="term" value="P:xylan catabolic process"/>
    <property type="evidence" value="ECO:0007669"/>
    <property type="project" value="UniProtKB-KW"/>
</dbReference>
<keyword evidence="1 6" id="KW-0378">Hydrolase</keyword>
<dbReference type="PANTHER" id="PTHR31490">
    <property type="entry name" value="GLYCOSYL HYDROLASE"/>
    <property type="match status" value="1"/>
</dbReference>
<keyword evidence="4 6" id="KW-0624">Polysaccharide degradation</keyword>
<keyword evidence="9" id="KW-1185">Reference proteome</keyword>
<dbReference type="InterPro" id="IPR001000">
    <property type="entry name" value="GH10_dom"/>
</dbReference>
<keyword evidence="8" id="KW-0858">Xylan degradation</keyword>
<dbReference type="Gene3D" id="3.20.20.80">
    <property type="entry name" value="Glycosidases"/>
    <property type="match status" value="1"/>
</dbReference>
<proteinExistence type="inferred from homology"/>
<dbReference type="PANTHER" id="PTHR31490:SF90">
    <property type="entry name" value="ENDO-1,4-BETA-XYLANASE A"/>
    <property type="match status" value="1"/>
</dbReference>
<dbReference type="SUPFAM" id="SSF51445">
    <property type="entry name" value="(Trans)glycosidases"/>
    <property type="match status" value="1"/>
</dbReference>
<dbReference type="RefSeq" id="WP_183631702.1">
    <property type="nucleotide sequence ID" value="NZ_BAABLE010000011.1"/>
</dbReference>
<gene>
    <name evidence="8" type="ORF">GGR36_000598</name>
</gene>
<dbReference type="InterPro" id="IPR017853">
    <property type="entry name" value="GH"/>
</dbReference>
<dbReference type="PRINTS" id="PR00134">
    <property type="entry name" value="GLHYDRLASE10"/>
</dbReference>
<dbReference type="PROSITE" id="PS51760">
    <property type="entry name" value="GH10_2"/>
    <property type="match status" value="1"/>
</dbReference>
<evidence type="ECO:0000313" key="9">
    <source>
        <dbReference type="Proteomes" id="UP000561045"/>
    </source>
</evidence>
<evidence type="ECO:0000256" key="6">
    <source>
        <dbReference type="RuleBase" id="RU361174"/>
    </source>
</evidence>
<dbReference type="PROSITE" id="PS00591">
    <property type="entry name" value="GH10_1"/>
    <property type="match status" value="1"/>
</dbReference>
<dbReference type="InterPro" id="IPR044846">
    <property type="entry name" value="GH10"/>
</dbReference>
<evidence type="ECO:0000313" key="8">
    <source>
        <dbReference type="EMBL" id="MBB4011290.1"/>
    </source>
</evidence>
<dbReference type="GO" id="GO:0031176">
    <property type="term" value="F:endo-1,4-beta-xylanase activity"/>
    <property type="evidence" value="ECO:0007669"/>
    <property type="project" value="UniProtKB-EC"/>
</dbReference>
<dbReference type="SMART" id="SM00633">
    <property type="entry name" value="Glyco_10"/>
    <property type="match status" value="1"/>
</dbReference>
<sequence>MDTLGTACRMLGAVAFLLSGCANSPGQGALSSASSPPASVLPAKADVTSGADPMPSLARLYQSYFPVGIAITPGQVMFGGNTQIAEQFNVVVAENAMKPFSLNKFGPGRYDFDAADAIVNFAITRGIKVRGHALVWHEQAADWMFYGSGPNGDATREELTERLHTYIRDVVTHFKGRVYAWDVVNEAFIPDEPGKPQIDGWRQSNWYRILGPQFIALAFKFAHEADPDALLFYNDYNTEKPAKRAMILQLIRDLQTQGVPIHGIGHQSHYTSTNPSDFGSLEETIVQVSNLGLTNHITELDISISSNPMTGSEPELTPELELEQAQRYHDFFSMCLRQRKNVSAVLMWGLNDDVSWLRNWPHARFDAPLLFTGEMKPKAAFWAVANLAKSASH</sequence>
<keyword evidence="2 6" id="KW-0119">Carbohydrate metabolism</keyword>
<evidence type="ECO:0000259" key="7">
    <source>
        <dbReference type="PROSITE" id="PS51760"/>
    </source>
</evidence>
<evidence type="ECO:0000256" key="3">
    <source>
        <dbReference type="ARBA" id="ARBA00023295"/>
    </source>
</evidence>
<dbReference type="Proteomes" id="UP000561045">
    <property type="component" value="Unassembled WGS sequence"/>
</dbReference>
<dbReference type="EC" id="3.2.1.8" evidence="6"/>
<comment type="similarity">
    <text evidence="6">Belongs to the glycosyl hydrolase 10 (cellulase F) family.</text>
</comment>
<dbReference type="InterPro" id="IPR031158">
    <property type="entry name" value="GH10_AS"/>
</dbReference>
<evidence type="ECO:0000256" key="1">
    <source>
        <dbReference type="ARBA" id="ARBA00022801"/>
    </source>
</evidence>
<evidence type="ECO:0000256" key="2">
    <source>
        <dbReference type="ARBA" id="ARBA00023277"/>
    </source>
</evidence>
<dbReference type="AlphaFoldDB" id="A0A840BE41"/>
<dbReference type="EMBL" id="JACIET010000001">
    <property type="protein sequence ID" value="MBB4011290.1"/>
    <property type="molecule type" value="Genomic_DNA"/>
</dbReference>
<dbReference type="Pfam" id="PF00331">
    <property type="entry name" value="Glyco_hydro_10"/>
    <property type="match status" value="1"/>
</dbReference>
<feature type="active site" description="Nucleophile" evidence="5">
    <location>
        <position position="299"/>
    </location>
</feature>
<keyword evidence="3 6" id="KW-0326">Glycosidase</keyword>
<name>A0A840BE41_9RHOO</name>
<evidence type="ECO:0000256" key="4">
    <source>
        <dbReference type="ARBA" id="ARBA00023326"/>
    </source>
</evidence>
<evidence type="ECO:0000256" key="5">
    <source>
        <dbReference type="PROSITE-ProRule" id="PRU10061"/>
    </source>
</evidence>
<protein>
    <recommendedName>
        <fullName evidence="6">Beta-xylanase</fullName>
        <ecNumber evidence="6">3.2.1.8</ecNumber>
    </recommendedName>
</protein>
<comment type="catalytic activity">
    <reaction evidence="6">
        <text>Endohydrolysis of (1-&gt;4)-beta-D-xylosidic linkages in xylans.</text>
        <dbReference type="EC" id="3.2.1.8"/>
    </reaction>
</comment>
<comment type="caution">
    <text evidence="8">The sequence shown here is derived from an EMBL/GenBank/DDBJ whole genome shotgun (WGS) entry which is preliminary data.</text>
</comment>
<feature type="domain" description="GH10" evidence="7">
    <location>
        <begin position="51"/>
        <end position="387"/>
    </location>
</feature>
<reference evidence="8 9" key="1">
    <citation type="submission" date="2020-08" db="EMBL/GenBank/DDBJ databases">
        <title>Genomic Encyclopedia of Type Strains, Phase IV (KMG-IV): sequencing the most valuable type-strain genomes for metagenomic binning, comparative biology and taxonomic classification.</title>
        <authorList>
            <person name="Goeker M."/>
        </authorList>
    </citation>
    <scope>NUCLEOTIDE SEQUENCE [LARGE SCALE GENOMIC DNA]</scope>
    <source>
        <strain evidence="8 9">DSM 106739</strain>
    </source>
</reference>
<accession>A0A840BE41</accession>